<dbReference type="EMBL" id="OR159659">
    <property type="protein sequence ID" value="WKW85501.1"/>
    <property type="molecule type" value="Genomic_DNA"/>
</dbReference>
<keyword evidence="2" id="KW-1185">Reference proteome</keyword>
<dbReference type="Proteomes" id="UP001654496">
    <property type="component" value="Segment"/>
</dbReference>
<evidence type="ECO:0000313" key="2">
    <source>
        <dbReference type="Proteomes" id="UP001654496"/>
    </source>
</evidence>
<proteinExistence type="predicted"/>
<reference evidence="1" key="1">
    <citation type="submission" date="2023-06" db="EMBL/GenBank/DDBJ databases">
        <authorList>
            <person name="DeJong R.J."/>
            <person name="Yoon E."/>
            <person name="Radersma M."/>
            <person name="Veenstra M."/>
            <person name="Churu J."/>
            <person name="Moleakunnel K."/>
            <person name="Weaver G."/>
            <person name="Hill E."/>
            <person name="Janvier A."/>
            <person name="Harlow L."/>
            <person name="Kramer C."/>
            <person name="Seinen K."/>
            <person name="Chen A."/>
            <person name="Minasian M."/>
            <person name="Doorn S."/>
            <person name="Dole C."/>
            <person name="Ramsey F."/>
            <person name="Nieze J."/>
            <person name="Baker A."/>
            <person name="Swierenga S."/>
            <person name="White A."/>
            <person name="Howland A."/>
            <person name="Ko C."/>
            <person name="Russell D.A."/>
            <person name="Jacobs-Sera D."/>
            <person name="Hatfull G.F."/>
        </authorList>
    </citation>
    <scope>NUCLEOTIDE SEQUENCE</scope>
</reference>
<sequence length="127" mass="13535">MDDDQPRELQPFRFIGPEGDAADLDFRPQRIDDDPKESSAPEYAEASTSATVHAVSGQQEGSASSPSSSEDSPSQSDPASETPAPAEKVDSPNLVPVPPMTPPPNLIPTTPVVQHAENSTDQRQLPF</sequence>
<accession>A0ACD4ULH8</accession>
<name>A0ACD4ULH8_9CAUD</name>
<gene>
    <name evidence="1" type="primary">49</name>
    <name evidence="1" type="ORF">SEA_REYNAULD_49</name>
</gene>
<evidence type="ECO:0000313" key="1">
    <source>
        <dbReference type="EMBL" id="WKW85501.1"/>
    </source>
</evidence>
<organism evidence="1 2">
    <name type="scientific">Rhodococcus phage Reynauld</name>
    <dbReference type="NCBI Taxonomy" id="3062845"/>
    <lineage>
        <taxon>Viruses</taxon>
        <taxon>Duplodnaviria</taxon>
        <taxon>Heunggongvirae</taxon>
        <taxon>Uroviricota</taxon>
        <taxon>Caudoviricetes</taxon>
        <taxon>Caudoviricetes incertae sedis</taxon>
        <taxon>Reynauldvirus</taxon>
        <taxon>Reynauldvirus reynauld</taxon>
    </lineage>
</organism>
<protein>
    <submittedName>
        <fullName evidence="1">Uncharacterized protein</fullName>
    </submittedName>
</protein>